<evidence type="ECO:0000313" key="3">
    <source>
        <dbReference type="EMBL" id="NZA25760.1"/>
    </source>
</evidence>
<dbReference type="Proteomes" id="UP000578091">
    <property type="component" value="Unassembled WGS sequence"/>
</dbReference>
<keyword evidence="1" id="KW-1133">Transmembrane helix</keyword>
<dbReference type="RefSeq" id="WP_180677565.1">
    <property type="nucleotide sequence ID" value="NZ_JACCKA010000036.1"/>
</dbReference>
<gene>
    <name evidence="3" type="ORF">H0E84_05135</name>
</gene>
<keyword evidence="1" id="KW-0472">Membrane</keyword>
<accession>A0A853JAU9</accession>
<reference evidence="3 4" key="1">
    <citation type="submission" date="2020-07" db="EMBL/GenBank/DDBJ databases">
        <title>Luteimonas sp. SJ-92.</title>
        <authorList>
            <person name="Huang X.-X."/>
            <person name="Xu L."/>
            <person name="Sun J.-Q."/>
        </authorList>
    </citation>
    <scope>NUCLEOTIDE SEQUENCE [LARGE SCALE GENOMIC DNA]</scope>
    <source>
        <strain evidence="3 4">SJ-92</strain>
    </source>
</reference>
<dbReference type="Pfam" id="PF19701">
    <property type="entry name" value="DUF6199"/>
    <property type="match status" value="1"/>
</dbReference>
<proteinExistence type="predicted"/>
<feature type="domain" description="DUF6199" evidence="2">
    <location>
        <begin position="15"/>
        <end position="70"/>
    </location>
</feature>
<dbReference type="AlphaFoldDB" id="A0A853JAU9"/>
<organism evidence="3 4">
    <name type="scientific">Luteimonas salinisoli</name>
    <dbReference type="NCBI Taxonomy" id="2752307"/>
    <lineage>
        <taxon>Bacteria</taxon>
        <taxon>Pseudomonadati</taxon>
        <taxon>Pseudomonadota</taxon>
        <taxon>Gammaproteobacteria</taxon>
        <taxon>Lysobacterales</taxon>
        <taxon>Lysobacteraceae</taxon>
        <taxon>Luteimonas</taxon>
    </lineage>
</organism>
<name>A0A853JAU9_9GAMM</name>
<keyword evidence="4" id="KW-1185">Reference proteome</keyword>
<evidence type="ECO:0000259" key="2">
    <source>
        <dbReference type="Pfam" id="PF19701"/>
    </source>
</evidence>
<evidence type="ECO:0000313" key="4">
    <source>
        <dbReference type="Proteomes" id="UP000578091"/>
    </source>
</evidence>
<feature type="transmembrane region" description="Helical" evidence="1">
    <location>
        <begin position="48"/>
        <end position="70"/>
    </location>
</feature>
<feature type="transmembrane region" description="Helical" evidence="1">
    <location>
        <begin position="7"/>
        <end position="28"/>
    </location>
</feature>
<protein>
    <recommendedName>
        <fullName evidence="2">DUF6199 domain-containing protein</fullName>
    </recommendedName>
</protein>
<dbReference type="EMBL" id="JACCKA010000036">
    <property type="protein sequence ID" value="NZA25760.1"/>
    <property type="molecule type" value="Genomic_DNA"/>
</dbReference>
<dbReference type="InterPro" id="IPR045679">
    <property type="entry name" value="DUF6199"/>
</dbReference>
<comment type="caution">
    <text evidence="3">The sequence shown here is derived from an EMBL/GenBank/DDBJ whole genome shotgun (WGS) entry which is preliminary data.</text>
</comment>
<keyword evidence="1" id="KW-0812">Transmembrane</keyword>
<sequence>MRFVGKAIGYLVSALGLGIVIFGLLAVADPQGAQLANDSNPFGATPSTAQLLLHVATGVALLALGIWLVVRKPRV</sequence>
<evidence type="ECO:0000256" key="1">
    <source>
        <dbReference type="SAM" id="Phobius"/>
    </source>
</evidence>